<dbReference type="STRING" id="710685.MycrhN_2261"/>
<dbReference type="AlphaFoldDB" id="G8RT39"/>
<dbReference type="InterPro" id="IPR000073">
    <property type="entry name" value="AB_hydrolase_1"/>
</dbReference>
<dbReference type="Proteomes" id="UP000005442">
    <property type="component" value="Chromosome"/>
</dbReference>
<accession>G8RT39</accession>
<keyword evidence="2" id="KW-0808">Transferase</keyword>
<dbReference type="GO" id="GO:0016746">
    <property type="term" value="F:acyltransferase activity"/>
    <property type="evidence" value="ECO:0007669"/>
    <property type="project" value="UniProtKB-KW"/>
</dbReference>
<keyword evidence="2" id="KW-0012">Acyltransferase</keyword>
<dbReference type="HOGENOM" id="CLU_020336_13_2_11"/>
<dbReference type="PANTHER" id="PTHR43689">
    <property type="entry name" value="HYDROLASE"/>
    <property type="match status" value="1"/>
</dbReference>
<reference evidence="2 3" key="1">
    <citation type="submission" date="2011-12" db="EMBL/GenBank/DDBJ databases">
        <title>Complete sequence of Mycobacterium rhodesiae NBB3.</title>
        <authorList>
            <consortium name="US DOE Joint Genome Institute"/>
            <person name="Lucas S."/>
            <person name="Han J."/>
            <person name="Lapidus A."/>
            <person name="Cheng J.-F."/>
            <person name="Goodwin L."/>
            <person name="Pitluck S."/>
            <person name="Peters L."/>
            <person name="Mikhailova N."/>
            <person name="Gu W."/>
            <person name="Detter J.C."/>
            <person name="Han C."/>
            <person name="Tapia R."/>
            <person name="Land M."/>
            <person name="Hauser L."/>
            <person name="Kyrpides N."/>
            <person name="Ivanova N."/>
            <person name="Pagani I."/>
            <person name="Mattes T."/>
            <person name="Holmes A."/>
            <person name="Rutledge P."/>
            <person name="Paulsen I."/>
            <person name="Coleman N."/>
            <person name="Woyke T."/>
        </authorList>
    </citation>
    <scope>NUCLEOTIDE SEQUENCE [LARGE SCALE GENOMIC DNA]</scope>
    <source>
        <strain evidence="2 3">NBB3</strain>
    </source>
</reference>
<dbReference type="EMBL" id="CP003169">
    <property type="protein sequence ID" value="AEV72851.1"/>
    <property type="molecule type" value="Genomic_DNA"/>
</dbReference>
<dbReference type="SUPFAM" id="SSF53474">
    <property type="entry name" value="alpha/beta-Hydrolases"/>
    <property type="match status" value="1"/>
</dbReference>
<gene>
    <name evidence="2" type="ordered locus">MycrhN_2261</name>
</gene>
<dbReference type="PANTHER" id="PTHR43689:SF8">
    <property type="entry name" value="ALPHA_BETA-HYDROLASES SUPERFAMILY PROTEIN"/>
    <property type="match status" value="1"/>
</dbReference>
<name>G8RT39_MYCRN</name>
<keyword evidence="3" id="KW-1185">Reference proteome</keyword>
<organism evidence="2 3">
    <name type="scientific">Mycolicibacterium rhodesiae (strain NBB3)</name>
    <name type="common">Mycobacterium rhodesiae</name>
    <dbReference type="NCBI Taxonomy" id="710685"/>
    <lineage>
        <taxon>Bacteria</taxon>
        <taxon>Bacillati</taxon>
        <taxon>Actinomycetota</taxon>
        <taxon>Actinomycetes</taxon>
        <taxon>Mycobacteriales</taxon>
        <taxon>Mycobacteriaceae</taxon>
        <taxon>Mycolicibacterium</taxon>
    </lineage>
</organism>
<dbReference type="PRINTS" id="PR00111">
    <property type="entry name" value="ABHYDROLASE"/>
</dbReference>
<evidence type="ECO:0000259" key="1">
    <source>
        <dbReference type="Pfam" id="PF12697"/>
    </source>
</evidence>
<dbReference type="PATRIC" id="fig|710685.3.peg.2262"/>
<dbReference type="PRINTS" id="PR00412">
    <property type="entry name" value="EPOXHYDRLASE"/>
</dbReference>
<sequence>MDDWWDSRVVAVDGTRSPVRIAGPESGEPVLFVHGNNAGADWYPLAAPVAEFARVIAPELPGFGAADKAADWGYTVAHYAAHLDGLLTQVETRPVHLVAHDFGGPFALAWAADHLDRTASITLINTPRRINHTAAKIWRTPVLGELSGVIANAPMLHAIMKRTDPGLPDEHRRQIIEHMLVPGTKRAVVELYRATGEHAIEPYVDRLAKFSGDVLVVWGDNDAYIGLDQAEEQRQIFRSGRVEVIAGCGHWPWLEKPDVVAGALTGFLRRG</sequence>
<dbReference type="Gene3D" id="3.40.50.1820">
    <property type="entry name" value="alpha/beta hydrolase"/>
    <property type="match status" value="1"/>
</dbReference>
<keyword evidence="2" id="KW-0378">Hydrolase</keyword>
<dbReference type="InterPro" id="IPR000639">
    <property type="entry name" value="Epox_hydrolase-like"/>
</dbReference>
<evidence type="ECO:0000313" key="3">
    <source>
        <dbReference type="Proteomes" id="UP000005442"/>
    </source>
</evidence>
<evidence type="ECO:0000313" key="2">
    <source>
        <dbReference type="EMBL" id="AEV72851.1"/>
    </source>
</evidence>
<dbReference type="eggNOG" id="COG0596">
    <property type="taxonomic scope" value="Bacteria"/>
</dbReference>
<dbReference type="RefSeq" id="WP_014210663.1">
    <property type="nucleotide sequence ID" value="NC_016604.1"/>
</dbReference>
<feature type="domain" description="AB hydrolase-1" evidence="1">
    <location>
        <begin position="30"/>
        <end position="262"/>
    </location>
</feature>
<protein>
    <submittedName>
        <fullName evidence="2">Putative hydrolase or acyltransferase of alpha/beta superfamily</fullName>
    </submittedName>
</protein>
<dbReference type="KEGG" id="mrh:MycrhN_2261"/>
<dbReference type="Pfam" id="PF12697">
    <property type="entry name" value="Abhydrolase_6"/>
    <property type="match status" value="1"/>
</dbReference>
<dbReference type="InterPro" id="IPR029058">
    <property type="entry name" value="AB_hydrolase_fold"/>
</dbReference>
<proteinExistence type="predicted"/>
<dbReference type="OrthoDB" id="812569at2"/>
<dbReference type="GO" id="GO:0016787">
    <property type="term" value="F:hydrolase activity"/>
    <property type="evidence" value="ECO:0007669"/>
    <property type="project" value="UniProtKB-KW"/>
</dbReference>